<dbReference type="OrthoDB" id="529831at2"/>
<organism evidence="1 2">
    <name type="scientific">Desulforamulus ruminis (strain ATCC 23193 / DSM 2154 / NCIMB 8452 / DL)</name>
    <name type="common">Desulfotomaculum ruminis</name>
    <dbReference type="NCBI Taxonomy" id="696281"/>
    <lineage>
        <taxon>Bacteria</taxon>
        <taxon>Bacillati</taxon>
        <taxon>Bacillota</taxon>
        <taxon>Clostridia</taxon>
        <taxon>Eubacteriales</taxon>
        <taxon>Peptococcaceae</taxon>
        <taxon>Desulforamulus</taxon>
    </lineage>
</organism>
<dbReference type="EMBL" id="CP002780">
    <property type="protein sequence ID" value="AEG61622.1"/>
    <property type="molecule type" value="Genomic_DNA"/>
</dbReference>
<name>F6DKZ0_DESRL</name>
<dbReference type="STRING" id="696281.Desru_3419"/>
<sequence>MRNWIIFIFKPRQLVKLLVALVCLMILTNIVWQRLKPTEPPPSRSWPGSEVPEIQRGEFLSWDEVDKIFKRYTNATVVDVDTGLSFRVQRRGGTYHADVQPLTAGDTAIMKAIYNGEWSWRRKAVVVEVGGRKLAASMNGMPHGDGAIRGNNFKGHFCIHFRDSKVHQSGEENLAHQMMVWKSAGRFKQMISAMAPEEVIEVFITAIDLQDADSALKTMYKPSEEVRDTVKGMVSDISRIKVQRVRPESGSHEHYWVYLNMIYRGEKKEVEKKIRLRMIDQGESGWKLTGEGLDDFLDRKAVIEVFNTQTFDEEDFCD</sequence>
<proteinExistence type="predicted"/>
<reference evidence="2" key="1">
    <citation type="submission" date="2011-05" db="EMBL/GenBank/DDBJ databases">
        <title>Complete sequence of Desulfotomaculum ruminis DSM 2154.</title>
        <authorList>
            <person name="Lucas S."/>
            <person name="Copeland A."/>
            <person name="Lapidus A."/>
            <person name="Cheng J.-F."/>
            <person name="Goodwin L."/>
            <person name="Pitluck S."/>
            <person name="Lu M."/>
            <person name="Detter J.C."/>
            <person name="Han C."/>
            <person name="Tapia R."/>
            <person name="Land M."/>
            <person name="Hauser L."/>
            <person name="Kyrpides N."/>
            <person name="Ivanova N."/>
            <person name="Mikhailova N."/>
            <person name="Pagani I."/>
            <person name="Stams A.J.M."/>
            <person name="Plugge C.M."/>
            <person name="Muyzer G."/>
            <person name="Kuever J."/>
            <person name="Parshina S.N."/>
            <person name="Ivanova A.E."/>
            <person name="Nazina T.N."/>
            <person name="Brambilla E."/>
            <person name="Spring S."/>
            <person name="Klenk H.-P."/>
            <person name="Woyke T."/>
        </authorList>
    </citation>
    <scope>NUCLEOTIDE SEQUENCE [LARGE SCALE GENOMIC DNA]</scope>
    <source>
        <strain evidence="2">ATCC 23193 / DSM 2154 / NCIB 8452 / DL</strain>
    </source>
</reference>
<dbReference type="Proteomes" id="UP000009234">
    <property type="component" value="Chromosome"/>
</dbReference>
<dbReference type="AlphaFoldDB" id="F6DKZ0"/>
<evidence type="ECO:0000313" key="2">
    <source>
        <dbReference type="Proteomes" id="UP000009234"/>
    </source>
</evidence>
<accession>F6DKZ0</accession>
<protein>
    <submittedName>
        <fullName evidence="1">Uncharacterized protein</fullName>
    </submittedName>
</protein>
<dbReference type="RefSeq" id="WP_013843368.1">
    <property type="nucleotide sequence ID" value="NC_015589.1"/>
</dbReference>
<gene>
    <name evidence="1" type="ordered locus">Desru_3419</name>
</gene>
<dbReference type="eggNOG" id="COG1388">
    <property type="taxonomic scope" value="Bacteria"/>
</dbReference>
<dbReference type="HOGENOM" id="CLU_076552_0_0_9"/>
<evidence type="ECO:0000313" key="1">
    <source>
        <dbReference type="EMBL" id="AEG61622.1"/>
    </source>
</evidence>
<keyword evidence="2" id="KW-1185">Reference proteome</keyword>
<reference evidence="1 2" key="2">
    <citation type="journal article" date="2012" name="Stand. Genomic Sci.">
        <title>Complete genome sequence of the sulfate-reducing firmicute Desulfotomaculum ruminis type strain (DL(T)).</title>
        <authorList>
            <person name="Spring S."/>
            <person name="Visser M."/>
            <person name="Lu M."/>
            <person name="Copeland A."/>
            <person name="Lapidus A."/>
            <person name="Lucas S."/>
            <person name="Cheng J.F."/>
            <person name="Han C."/>
            <person name="Tapia R."/>
            <person name="Goodwin L.A."/>
            <person name="Pitluck S."/>
            <person name="Ivanova N."/>
            <person name="Land M."/>
            <person name="Hauser L."/>
            <person name="Larimer F."/>
            <person name="Rohde M."/>
            <person name="Goker M."/>
            <person name="Detter J.C."/>
            <person name="Kyrpides N.C."/>
            <person name="Woyke T."/>
            <person name="Schaap P.J."/>
            <person name="Plugge C.M."/>
            <person name="Muyzer G."/>
            <person name="Kuever J."/>
            <person name="Pereira I.A."/>
            <person name="Parshina S.N."/>
            <person name="Bernier-Latmani R."/>
            <person name="Stams A.J."/>
            <person name="Klenk H.P."/>
        </authorList>
    </citation>
    <scope>NUCLEOTIDE SEQUENCE [LARGE SCALE GENOMIC DNA]</scope>
    <source>
        <strain evidence="2">ATCC 23193 / DSM 2154 / NCIB 8452 / DL</strain>
    </source>
</reference>
<dbReference type="KEGG" id="dru:Desru_3419"/>